<protein>
    <submittedName>
        <fullName evidence="1">Uncharacterized protein</fullName>
    </submittedName>
</protein>
<dbReference type="EMBL" id="CAJOBJ010339512">
    <property type="protein sequence ID" value="CAF5193311.1"/>
    <property type="molecule type" value="Genomic_DNA"/>
</dbReference>
<evidence type="ECO:0000313" key="2">
    <source>
        <dbReference type="Proteomes" id="UP000681720"/>
    </source>
</evidence>
<dbReference type="Proteomes" id="UP000681720">
    <property type="component" value="Unassembled WGS sequence"/>
</dbReference>
<gene>
    <name evidence="1" type="ORF">GIL414_LOCUS73845</name>
</gene>
<sequence length="167" mass="19180">MATTSLLASARKQTVISLRGLSHEVCVAVTQVEYWQQLTKNSNISITCNGNYVPGELESICADEDEPRLQLVIEAHYENDRKQFDVICTRIHYDLISFENNDRPIYDSDRHQLIVYGSLFNSLPSDIFDTERYLLGQRNCNIKKIRNSLACSISIDSSMTRRHCFII</sequence>
<proteinExistence type="predicted"/>
<organism evidence="1 2">
    <name type="scientific">Rotaria magnacalcarata</name>
    <dbReference type="NCBI Taxonomy" id="392030"/>
    <lineage>
        <taxon>Eukaryota</taxon>
        <taxon>Metazoa</taxon>
        <taxon>Spiralia</taxon>
        <taxon>Gnathifera</taxon>
        <taxon>Rotifera</taxon>
        <taxon>Eurotatoria</taxon>
        <taxon>Bdelloidea</taxon>
        <taxon>Philodinida</taxon>
        <taxon>Philodinidae</taxon>
        <taxon>Rotaria</taxon>
    </lineage>
</organism>
<accession>A0A8S3I7Z0</accession>
<comment type="caution">
    <text evidence="1">The sequence shown here is derived from an EMBL/GenBank/DDBJ whole genome shotgun (WGS) entry which is preliminary data.</text>
</comment>
<dbReference type="AlphaFoldDB" id="A0A8S3I7Z0"/>
<name>A0A8S3I7Z0_9BILA</name>
<reference evidence="1" key="1">
    <citation type="submission" date="2021-02" db="EMBL/GenBank/DDBJ databases">
        <authorList>
            <person name="Nowell W R."/>
        </authorList>
    </citation>
    <scope>NUCLEOTIDE SEQUENCE</scope>
</reference>
<feature type="non-terminal residue" evidence="1">
    <location>
        <position position="1"/>
    </location>
</feature>
<evidence type="ECO:0000313" key="1">
    <source>
        <dbReference type="EMBL" id="CAF5193311.1"/>
    </source>
</evidence>